<name>A0A6J7H9L3_9ZZZZ</name>
<dbReference type="EMBL" id="CAFBMK010000064">
    <property type="protein sequence ID" value="CAB4912429.1"/>
    <property type="molecule type" value="Genomic_DNA"/>
</dbReference>
<proteinExistence type="predicted"/>
<evidence type="ECO:0000313" key="1">
    <source>
        <dbReference type="EMBL" id="CAB4912429.1"/>
    </source>
</evidence>
<dbReference type="AlphaFoldDB" id="A0A6J7H9L3"/>
<dbReference type="SUPFAM" id="SSF50969">
    <property type="entry name" value="YVTN repeat-like/Quinoprotein amine dehydrogenase"/>
    <property type="match status" value="1"/>
</dbReference>
<accession>A0A6J7H9L3</accession>
<reference evidence="1" key="1">
    <citation type="submission" date="2020-05" db="EMBL/GenBank/DDBJ databases">
        <authorList>
            <person name="Chiriac C."/>
            <person name="Salcher M."/>
            <person name="Ghai R."/>
            <person name="Kavagutti S V."/>
        </authorList>
    </citation>
    <scope>NUCLEOTIDE SEQUENCE</scope>
</reference>
<protein>
    <submittedName>
        <fullName evidence="1">Unannotated protein</fullName>
    </submittedName>
</protein>
<gene>
    <name evidence="1" type="ORF">UFOPK3564_01338</name>
</gene>
<organism evidence="1">
    <name type="scientific">freshwater metagenome</name>
    <dbReference type="NCBI Taxonomy" id="449393"/>
    <lineage>
        <taxon>unclassified sequences</taxon>
        <taxon>metagenomes</taxon>
        <taxon>ecological metagenomes</taxon>
    </lineage>
</organism>
<dbReference type="InterPro" id="IPR011044">
    <property type="entry name" value="Quino_amine_DH_bsu"/>
</dbReference>
<sequence length="408" mass="40472">MSANSNSGLGRRLGVATATMGAAALVTVSGVAAASSSAATGEQAATRAGSCATNYVNPSYVAKYGAKQQTIVGAGEVTEPEFSLDGRKNKRLAYVLKATDTTAGALPGVKNVFVATRIGEIKNDGGPWQRGGTTLISAGQGGPANGDSWHPSLSGFTGKGDAAKGPSKMAFLSKATNLPGGNPTGVSAYVANAGGGGIKRLNVPGTATGVGISGDSKVFYVTTDSGIYVVKGGKAKKLASGSGFNTPTTTLNGAQAAYGQNGSIFTITAKGKRKKVAVGSDPQADAGFPGGGRQQGLVRAVSFDRGGTAYKLGIIASPSAKGLKALGRTSSPTTINGGGSAVAFGNGTNACLIVQVLDSGKTGGYDVPQGQCPDGRGDVTDVGVSTRYNYLAFSCSGGGLHLYHVGGK</sequence>